<keyword evidence="4" id="KW-0862">Zinc</keyword>
<dbReference type="PANTHER" id="PTHR34858:SF1">
    <property type="entry name" value="CYSO-CYSTEINE PEPTIDASE"/>
    <property type="match status" value="1"/>
</dbReference>
<dbReference type="SMART" id="SM00232">
    <property type="entry name" value="JAB_MPN"/>
    <property type="match status" value="1"/>
</dbReference>
<reference evidence="7" key="1">
    <citation type="submission" date="2022-12" db="EMBL/GenBank/DDBJ databases">
        <title>Draft genome sequence of the thermophilic strain Brevibacillus thermoruber HT42, isolated from Los Humeros, Puebla, Mexico, with biotechnological potential.</title>
        <authorList>
            <person name="Lara Sanchez J."/>
            <person name="Solis Palacios R."/>
            <person name="Bustos Baena A.S."/>
            <person name="Ruz Baez A.E."/>
            <person name="Espinosa Luna G."/>
            <person name="Oliart Ros R.M."/>
        </authorList>
    </citation>
    <scope>NUCLEOTIDE SEQUENCE</scope>
    <source>
        <strain evidence="7">HT42</strain>
    </source>
</reference>
<dbReference type="InterPro" id="IPR028090">
    <property type="entry name" value="JAB_dom_prok"/>
</dbReference>
<name>A0A9X3Z575_9BACL</name>
<protein>
    <submittedName>
        <fullName evidence="7">M67 family metallopeptidase</fullName>
    </submittedName>
</protein>
<evidence type="ECO:0000313" key="7">
    <source>
        <dbReference type="EMBL" id="MDA5110657.1"/>
    </source>
</evidence>
<dbReference type="SUPFAM" id="SSF102712">
    <property type="entry name" value="JAB1/MPN domain"/>
    <property type="match status" value="1"/>
</dbReference>
<dbReference type="Proteomes" id="UP001151071">
    <property type="component" value="Unassembled WGS sequence"/>
</dbReference>
<organism evidence="7 8">
    <name type="scientific">Brevibacillus thermoruber</name>
    <dbReference type="NCBI Taxonomy" id="33942"/>
    <lineage>
        <taxon>Bacteria</taxon>
        <taxon>Bacillati</taxon>
        <taxon>Bacillota</taxon>
        <taxon>Bacilli</taxon>
        <taxon>Bacillales</taxon>
        <taxon>Paenibacillaceae</taxon>
        <taxon>Brevibacillus</taxon>
    </lineage>
</organism>
<keyword evidence="8" id="KW-1185">Reference proteome</keyword>
<dbReference type="Pfam" id="PF14464">
    <property type="entry name" value="Prok-JAB"/>
    <property type="match status" value="1"/>
</dbReference>
<feature type="domain" description="MPN" evidence="6">
    <location>
        <begin position="55"/>
        <end position="175"/>
    </location>
</feature>
<evidence type="ECO:0000256" key="5">
    <source>
        <dbReference type="ARBA" id="ARBA00023049"/>
    </source>
</evidence>
<keyword evidence="5" id="KW-0482">Metalloprotease</keyword>
<dbReference type="CDD" id="cd08070">
    <property type="entry name" value="MPN_like"/>
    <property type="match status" value="1"/>
</dbReference>
<dbReference type="GO" id="GO:0008235">
    <property type="term" value="F:metalloexopeptidase activity"/>
    <property type="evidence" value="ECO:0007669"/>
    <property type="project" value="TreeGrafter"/>
</dbReference>
<dbReference type="PROSITE" id="PS50249">
    <property type="entry name" value="MPN"/>
    <property type="match status" value="1"/>
</dbReference>
<sequence>MPERNIIHRPTINHPFRVQSNQAKAVLTSSNRYASLEQVVAAGDTARVRQTENVFPIAERVLHEMVDHCQKELPYEACGLLSGGNGRAVTIWKMENADKSLFSFSMKEEQILSVFTQMEKRGEQLVAIYHSHPTAPAYPSPYDIEFANYPEAAYLILSLAGEQPEIGCFRITGKQVTLLHLAIC</sequence>
<dbReference type="EMBL" id="JAPYYP010000038">
    <property type="protein sequence ID" value="MDA5110657.1"/>
    <property type="molecule type" value="Genomic_DNA"/>
</dbReference>
<dbReference type="GO" id="GO:0008270">
    <property type="term" value="F:zinc ion binding"/>
    <property type="evidence" value="ECO:0007669"/>
    <property type="project" value="TreeGrafter"/>
</dbReference>
<dbReference type="AlphaFoldDB" id="A0A9X3Z575"/>
<dbReference type="PANTHER" id="PTHR34858">
    <property type="entry name" value="CYSO-CYSTEINE PEPTIDASE"/>
    <property type="match status" value="1"/>
</dbReference>
<evidence type="ECO:0000259" key="6">
    <source>
        <dbReference type="PROSITE" id="PS50249"/>
    </source>
</evidence>
<dbReference type="GO" id="GO:0006508">
    <property type="term" value="P:proteolysis"/>
    <property type="evidence" value="ECO:0007669"/>
    <property type="project" value="UniProtKB-KW"/>
</dbReference>
<evidence type="ECO:0000313" key="8">
    <source>
        <dbReference type="Proteomes" id="UP001151071"/>
    </source>
</evidence>
<dbReference type="RefSeq" id="WP_271140888.1">
    <property type="nucleotide sequence ID" value="NZ_JAPYYP010000038.1"/>
</dbReference>
<dbReference type="InterPro" id="IPR051929">
    <property type="entry name" value="VirAsm_ModProt"/>
</dbReference>
<dbReference type="InterPro" id="IPR000555">
    <property type="entry name" value="JAMM/MPN+_dom"/>
</dbReference>
<proteinExistence type="predicted"/>
<keyword evidence="1" id="KW-0645">Protease</keyword>
<evidence type="ECO:0000256" key="1">
    <source>
        <dbReference type="ARBA" id="ARBA00022670"/>
    </source>
</evidence>
<keyword evidence="2" id="KW-0479">Metal-binding</keyword>
<comment type="caution">
    <text evidence="7">The sequence shown here is derived from an EMBL/GenBank/DDBJ whole genome shotgun (WGS) entry which is preliminary data.</text>
</comment>
<evidence type="ECO:0000256" key="4">
    <source>
        <dbReference type="ARBA" id="ARBA00022833"/>
    </source>
</evidence>
<dbReference type="Gene3D" id="3.40.140.10">
    <property type="entry name" value="Cytidine Deaminase, domain 2"/>
    <property type="match status" value="1"/>
</dbReference>
<evidence type="ECO:0000256" key="2">
    <source>
        <dbReference type="ARBA" id="ARBA00022723"/>
    </source>
</evidence>
<accession>A0A9X3Z575</accession>
<dbReference type="InterPro" id="IPR037518">
    <property type="entry name" value="MPN"/>
</dbReference>
<evidence type="ECO:0000256" key="3">
    <source>
        <dbReference type="ARBA" id="ARBA00022801"/>
    </source>
</evidence>
<gene>
    <name evidence="7" type="ORF">O3V59_20155</name>
</gene>
<keyword evidence="3" id="KW-0378">Hydrolase</keyword>